<proteinExistence type="predicted"/>
<dbReference type="EMBL" id="LGRX02004391">
    <property type="protein sequence ID" value="KAK3280445.1"/>
    <property type="molecule type" value="Genomic_DNA"/>
</dbReference>
<dbReference type="Proteomes" id="UP001190700">
    <property type="component" value="Unassembled WGS sequence"/>
</dbReference>
<keyword evidence="2" id="KW-1185">Reference proteome</keyword>
<sequence>MFLASSLPSTHKPVSRQRLPRITYKCTTVARTRAPPKHFTKFRVRKDILVPVKEKFGSQEGGSALEDWLQDPANVMGIVFSASAVTAQAANRWRVTAMETSLLSWELRPEFTLEVAPLLTKARPGEMRMEGYDLSLSRNPSRLPPGFESMGLYTDIDTTMFVLRRNLRNQAAVEVALDVCIAADISPLLMNIPGFELACESTISNAIDLVAAGAESRVQNAYDAWAARVQTI</sequence>
<gene>
    <name evidence="1" type="ORF">CYMTET_11715</name>
</gene>
<dbReference type="InterPro" id="IPR018971">
    <property type="entry name" value="DUF1997"/>
</dbReference>
<dbReference type="Pfam" id="PF09366">
    <property type="entry name" value="DUF1997"/>
    <property type="match status" value="1"/>
</dbReference>
<dbReference type="AlphaFoldDB" id="A0AAE0LD73"/>
<name>A0AAE0LD73_9CHLO</name>
<evidence type="ECO:0000313" key="1">
    <source>
        <dbReference type="EMBL" id="KAK3280445.1"/>
    </source>
</evidence>
<accession>A0AAE0LD73</accession>
<reference evidence="1 2" key="1">
    <citation type="journal article" date="2015" name="Genome Biol. Evol.">
        <title>Comparative Genomics of a Bacterivorous Green Alga Reveals Evolutionary Causalities and Consequences of Phago-Mixotrophic Mode of Nutrition.</title>
        <authorList>
            <person name="Burns J.A."/>
            <person name="Paasch A."/>
            <person name="Narechania A."/>
            <person name="Kim E."/>
        </authorList>
    </citation>
    <scope>NUCLEOTIDE SEQUENCE [LARGE SCALE GENOMIC DNA]</scope>
    <source>
        <strain evidence="1 2">PLY_AMNH</strain>
    </source>
</reference>
<comment type="caution">
    <text evidence="1">The sequence shown here is derived from an EMBL/GenBank/DDBJ whole genome shotgun (WGS) entry which is preliminary data.</text>
</comment>
<protein>
    <submittedName>
        <fullName evidence="1">Uncharacterized protein</fullName>
    </submittedName>
</protein>
<organism evidence="1 2">
    <name type="scientific">Cymbomonas tetramitiformis</name>
    <dbReference type="NCBI Taxonomy" id="36881"/>
    <lineage>
        <taxon>Eukaryota</taxon>
        <taxon>Viridiplantae</taxon>
        <taxon>Chlorophyta</taxon>
        <taxon>Pyramimonadophyceae</taxon>
        <taxon>Pyramimonadales</taxon>
        <taxon>Pyramimonadaceae</taxon>
        <taxon>Cymbomonas</taxon>
    </lineage>
</organism>
<evidence type="ECO:0000313" key="2">
    <source>
        <dbReference type="Proteomes" id="UP001190700"/>
    </source>
</evidence>